<dbReference type="SUPFAM" id="SSF52540">
    <property type="entry name" value="P-loop containing nucleoside triphosphate hydrolases"/>
    <property type="match status" value="1"/>
</dbReference>
<dbReference type="Pfam" id="PF13087">
    <property type="entry name" value="AAA_12"/>
    <property type="match status" value="1"/>
</dbReference>
<protein>
    <recommendedName>
        <fullName evidence="5">DNA2/NAM7 helicase-like C-terminal domain-containing protein</fullName>
    </recommendedName>
</protein>
<organism evidence="6 7">
    <name type="scientific">Pristionchus mayeri</name>
    <dbReference type="NCBI Taxonomy" id="1317129"/>
    <lineage>
        <taxon>Eukaryota</taxon>
        <taxon>Metazoa</taxon>
        <taxon>Ecdysozoa</taxon>
        <taxon>Nematoda</taxon>
        <taxon>Chromadorea</taxon>
        <taxon>Rhabditida</taxon>
        <taxon>Rhabditina</taxon>
        <taxon>Diplogasteromorpha</taxon>
        <taxon>Diplogasteroidea</taxon>
        <taxon>Neodiplogasteridae</taxon>
        <taxon>Pristionchus</taxon>
    </lineage>
</organism>
<comment type="caution">
    <text evidence="6">The sequence shown here is derived from an EMBL/GenBank/DDBJ whole genome shotgun (WGS) entry which is preliminary data.</text>
</comment>
<sequence>MALAFSKLDYGSLRAIHFISSEREDLMTEETSSPFSVLSLAKENESIREKIEPLELELKSARNNVERDMINNKIDALCKPVKAEQYDVFFGTVDMILGRLRKGNQGGKHQEDAIKKQLRNSVRRVVVDEASQLTEAALNALILSFPKAQIVLIGDSKQLPQFRYKSEDVVSALSARPALEVAKDKINLPVIKLTRVYRATQDLISHYSDVFYKGTLKTMNKENYSNPISCFRDAHGGRCIFWKVPKGVANMLGTSKYNYIEIRALRFILNRLRSNGHDHKSVMIISYYEAQRRKAEEELEQDNLSGYELLTVDSAQGRKKKIVIVLTACTYVPVDAGAFFDCKLRCNVAVSRHQEALIVIGHPSIASAPNWAQVLSPKYFRHVDDRK</sequence>
<dbReference type="InterPro" id="IPR041679">
    <property type="entry name" value="DNA2/NAM7-like_C"/>
</dbReference>
<dbReference type="GO" id="GO:0043139">
    <property type="term" value="F:5'-3' DNA helicase activity"/>
    <property type="evidence" value="ECO:0007669"/>
    <property type="project" value="TreeGrafter"/>
</dbReference>
<feature type="domain" description="DNA2/NAM7 helicase-like C-terminal" evidence="5">
    <location>
        <begin position="187"/>
        <end position="363"/>
    </location>
</feature>
<keyword evidence="3" id="KW-0347">Helicase</keyword>
<dbReference type="CDD" id="cd18808">
    <property type="entry name" value="SF1_C_Upf1"/>
    <property type="match status" value="1"/>
</dbReference>
<dbReference type="AlphaFoldDB" id="A0AAN5CEX9"/>
<dbReference type="InterPro" id="IPR050534">
    <property type="entry name" value="Coronavir_polyprotein_1ab"/>
</dbReference>
<keyword evidence="7" id="KW-1185">Reference proteome</keyword>
<evidence type="ECO:0000259" key="5">
    <source>
        <dbReference type="Pfam" id="PF13087"/>
    </source>
</evidence>
<keyword evidence="1" id="KW-0547">Nucleotide-binding</keyword>
<dbReference type="PANTHER" id="PTHR43788:SF16">
    <property type="entry name" value="HELICASE WITH ZINC FINGER 2"/>
    <property type="match status" value="1"/>
</dbReference>
<evidence type="ECO:0000313" key="7">
    <source>
        <dbReference type="Proteomes" id="UP001328107"/>
    </source>
</evidence>
<evidence type="ECO:0000256" key="1">
    <source>
        <dbReference type="ARBA" id="ARBA00022741"/>
    </source>
</evidence>
<dbReference type="PANTHER" id="PTHR43788">
    <property type="entry name" value="DNA2/NAM7 HELICASE FAMILY MEMBER"/>
    <property type="match status" value="1"/>
</dbReference>
<dbReference type="InterPro" id="IPR047187">
    <property type="entry name" value="SF1_C_Upf1"/>
</dbReference>
<evidence type="ECO:0000313" key="6">
    <source>
        <dbReference type="EMBL" id="GMR39321.1"/>
    </source>
</evidence>
<reference evidence="7" key="1">
    <citation type="submission" date="2022-10" db="EMBL/GenBank/DDBJ databases">
        <title>Genome assembly of Pristionchus species.</title>
        <authorList>
            <person name="Yoshida K."/>
            <person name="Sommer R.J."/>
        </authorList>
    </citation>
    <scope>NUCLEOTIDE SEQUENCE [LARGE SCALE GENOMIC DNA]</scope>
    <source>
        <strain evidence="7">RS5460</strain>
    </source>
</reference>
<dbReference type="Gene3D" id="3.40.50.300">
    <property type="entry name" value="P-loop containing nucleotide triphosphate hydrolases"/>
    <property type="match status" value="2"/>
</dbReference>
<evidence type="ECO:0000256" key="3">
    <source>
        <dbReference type="ARBA" id="ARBA00022806"/>
    </source>
</evidence>
<dbReference type="Proteomes" id="UP001328107">
    <property type="component" value="Unassembled WGS sequence"/>
</dbReference>
<dbReference type="InterPro" id="IPR027417">
    <property type="entry name" value="P-loop_NTPase"/>
</dbReference>
<gene>
    <name evidence="6" type="ORF">PMAYCL1PPCAC_09516</name>
</gene>
<proteinExistence type="predicted"/>
<keyword evidence="4" id="KW-0067">ATP-binding</keyword>
<dbReference type="EMBL" id="BTRK01000002">
    <property type="protein sequence ID" value="GMR39321.1"/>
    <property type="molecule type" value="Genomic_DNA"/>
</dbReference>
<name>A0AAN5CEX9_9BILA</name>
<evidence type="ECO:0000256" key="4">
    <source>
        <dbReference type="ARBA" id="ARBA00022840"/>
    </source>
</evidence>
<dbReference type="GO" id="GO:0005524">
    <property type="term" value="F:ATP binding"/>
    <property type="evidence" value="ECO:0007669"/>
    <property type="project" value="UniProtKB-KW"/>
</dbReference>
<evidence type="ECO:0000256" key="2">
    <source>
        <dbReference type="ARBA" id="ARBA00022801"/>
    </source>
</evidence>
<accession>A0AAN5CEX9</accession>
<dbReference type="GO" id="GO:0016787">
    <property type="term" value="F:hydrolase activity"/>
    <property type="evidence" value="ECO:0007669"/>
    <property type="project" value="UniProtKB-KW"/>
</dbReference>
<keyword evidence="2" id="KW-0378">Hydrolase</keyword>